<gene>
    <name evidence="1" type="ORF">AWRI4233_LOCUS6145</name>
</gene>
<sequence length="444" mass="49882">IAPLSEVRGAEFLPFAVYNLAGIPEHDSDGLVAVINKDNIIGNEPHEIFLAQRAAELETQQQTLSGIVDVHIHYCTTQADKLEYFPFGFLAAHDEDWKANGVSLVYVDFEEPYEVTGFRISIENVAMAANTLRDDDNGAKEVRDLYEMGGSLSPQQTTRYTLHLISPMTVSSPAAQDIIFGARMDEVTRLERERLKLPPVLPRFKPDTLLPEDATECAVTQQRMRKWLADERTKSLANPDVPNILSTAKQIVPKPDVDAVMQVVQEAGYNDFGFVLVRLDYSDEDAWTRWNTAFQEYLDRSLEESQGGQSIADKLMTMNVEDEDLNGTGWHGAVFYYNDLCGDDIVPPGLRTNMILVADIKAVNSLLHQTADVEPWIWAVDVHFDWKIGDQPPRGPPPANHYPGYMRVALSVVVSEFWPLLKGSCFFVRQLWTPDLGLWRGIGV</sequence>
<keyword evidence="2" id="KW-1185">Reference proteome</keyword>
<feature type="non-terminal residue" evidence="1">
    <location>
        <position position="1"/>
    </location>
</feature>
<comment type="caution">
    <text evidence="1">The sequence shown here is derived from an EMBL/GenBank/DDBJ whole genome shotgun (WGS) entry which is preliminary data.</text>
</comment>
<dbReference type="AlphaFoldDB" id="A0A9N8K626"/>
<dbReference type="Proteomes" id="UP000714618">
    <property type="component" value="Unassembled WGS sequence"/>
</dbReference>
<dbReference type="EMBL" id="CAIJEO010000007">
    <property type="protein sequence ID" value="CAD0097272.1"/>
    <property type="molecule type" value="Genomic_DNA"/>
</dbReference>
<organism evidence="1 2">
    <name type="scientific">Aureobasidium mustum</name>
    <dbReference type="NCBI Taxonomy" id="2773714"/>
    <lineage>
        <taxon>Eukaryota</taxon>
        <taxon>Fungi</taxon>
        <taxon>Dikarya</taxon>
        <taxon>Ascomycota</taxon>
        <taxon>Pezizomycotina</taxon>
        <taxon>Dothideomycetes</taxon>
        <taxon>Dothideomycetidae</taxon>
        <taxon>Dothideales</taxon>
        <taxon>Saccotheciaceae</taxon>
        <taxon>Aureobasidium</taxon>
    </lineage>
</organism>
<evidence type="ECO:0000313" key="2">
    <source>
        <dbReference type="Proteomes" id="UP000714618"/>
    </source>
</evidence>
<dbReference type="OrthoDB" id="4869816at2759"/>
<reference evidence="1" key="1">
    <citation type="submission" date="2020-06" db="EMBL/GenBank/DDBJ databases">
        <authorList>
            <person name="Onetto C."/>
        </authorList>
    </citation>
    <scope>NUCLEOTIDE SEQUENCE</scope>
</reference>
<name>A0A9N8K626_9PEZI</name>
<accession>A0A9N8K626</accession>
<evidence type="ECO:0000313" key="1">
    <source>
        <dbReference type="EMBL" id="CAD0097272.1"/>
    </source>
</evidence>
<protein>
    <submittedName>
        <fullName evidence="1">Uncharacterized protein</fullName>
    </submittedName>
</protein>
<proteinExistence type="predicted"/>